<evidence type="ECO:0000313" key="3">
    <source>
        <dbReference type="EMBL" id="MDK9495551.1"/>
    </source>
</evidence>
<feature type="compositionally biased region" description="Basic and acidic residues" evidence="1">
    <location>
        <begin position="13"/>
        <end position="22"/>
    </location>
</feature>
<sequence>MTSQTTGNPTRRLSGDPRKHTPSDPGTPHSTSTDLPGPGSPGSAGSGGAGLPGGGSPGAGTPGTGVGRDVPPAAAEGRTDPALLLSASVLLAEAALTARQAGAGLTAALTGARSAQRALRRPAWALGAAAACVRALTSPAGLGFGANGGVIGELVRAAGNVTRRRPAAVAMAVDAFALRIEAATLAHPNLDSAHARRLTGATVAGDRLEAARALHALVERLGVTRALTTVSPVVMELLALTGLLDENPANDAFSWVTLAGGVPTTDPFLGLPSSLLAYLNPGPGRAERADPDPILATVLATSHNDVVSYVDDIAALGNHGLVLLRRVACADGAVRHVLLLPGTSFGGLSNSTPQDLVGAFDGLLRTDTTYTRAAKKLLLRAGVPAGSELMLVGHSLGGLTAMNLAADVDVASEYRITHVIALGSPIDGKRPADHTTRVISLVNEHDVIPTLDGRGPASPHDTPDGWLELAWLDESYDYPLSHAPQAYSDSLRGGSARHRDRVNALIRSYDGEITANQPYMLRDK</sequence>
<organism evidence="3 4">
    <name type="scientific">Streptomyces katrae</name>
    <dbReference type="NCBI Taxonomy" id="68223"/>
    <lineage>
        <taxon>Bacteria</taxon>
        <taxon>Bacillati</taxon>
        <taxon>Actinomycetota</taxon>
        <taxon>Actinomycetes</taxon>
        <taxon>Kitasatosporales</taxon>
        <taxon>Streptomycetaceae</taxon>
        <taxon>Streptomyces</taxon>
    </lineage>
</organism>
<feature type="compositionally biased region" description="Polar residues" evidence="1">
    <location>
        <begin position="1"/>
        <end position="11"/>
    </location>
</feature>
<evidence type="ECO:0000259" key="2">
    <source>
        <dbReference type="Pfam" id="PF01764"/>
    </source>
</evidence>
<evidence type="ECO:0000313" key="4">
    <source>
        <dbReference type="Proteomes" id="UP001223390"/>
    </source>
</evidence>
<dbReference type="EMBL" id="JASITI010000007">
    <property type="protein sequence ID" value="MDK9495551.1"/>
    <property type="molecule type" value="Genomic_DNA"/>
</dbReference>
<feature type="region of interest" description="Disordered" evidence="1">
    <location>
        <begin position="1"/>
        <end position="75"/>
    </location>
</feature>
<feature type="domain" description="Fungal lipase-type" evidence="2">
    <location>
        <begin position="387"/>
        <end position="451"/>
    </location>
</feature>
<dbReference type="Proteomes" id="UP001223390">
    <property type="component" value="Unassembled WGS sequence"/>
</dbReference>
<dbReference type="InterPro" id="IPR029058">
    <property type="entry name" value="AB_hydrolase_fold"/>
</dbReference>
<reference evidence="3 4" key="1">
    <citation type="submission" date="2023-05" db="EMBL/GenBank/DDBJ databases">
        <title>Sequencing and Assembly of Streptomyces sp. NP73.</title>
        <authorList>
            <person name="Konwar A.N."/>
            <person name="Saikia K."/>
            <person name="Thakur D."/>
        </authorList>
    </citation>
    <scope>NUCLEOTIDE SEQUENCE [LARGE SCALE GENOMIC DNA]</scope>
    <source>
        <strain evidence="3 4">NP73</strain>
    </source>
</reference>
<proteinExistence type="predicted"/>
<evidence type="ECO:0000256" key="1">
    <source>
        <dbReference type="SAM" id="MobiDB-lite"/>
    </source>
</evidence>
<dbReference type="RefSeq" id="WP_285341145.1">
    <property type="nucleotide sequence ID" value="NZ_JASITI010000007.1"/>
</dbReference>
<dbReference type="InterPro" id="IPR002921">
    <property type="entry name" value="Fungal_lipase-type"/>
</dbReference>
<accession>A0ABT7GPM7</accession>
<keyword evidence="4" id="KW-1185">Reference proteome</keyword>
<gene>
    <name evidence="3" type="ORF">QEZ40_006578</name>
</gene>
<name>A0ABT7GPM7_9ACTN</name>
<dbReference type="Pfam" id="PF01764">
    <property type="entry name" value="Lipase_3"/>
    <property type="match status" value="1"/>
</dbReference>
<dbReference type="CDD" id="cd00741">
    <property type="entry name" value="Lipase"/>
    <property type="match status" value="1"/>
</dbReference>
<protein>
    <submittedName>
        <fullName evidence="3">Lipase family protein</fullName>
    </submittedName>
</protein>
<dbReference type="Gene3D" id="3.40.50.1820">
    <property type="entry name" value="alpha/beta hydrolase"/>
    <property type="match status" value="1"/>
</dbReference>
<dbReference type="SUPFAM" id="SSF53474">
    <property type="entry name" value="alpha/beta-Hydrolases"/>
    <property type="match status" value="1"/>
</dbReference>
<feature type="compositionally biased region" description="Gly residues" evidence="1">
    <location>
        <begin position="40"/>
        <end position="66"/>
    </location>
</feature>
<comment type="caution">
    <text evidence="3">The sequence shown here is derived from an EMBL/GenBank/DDBJ whole genome shotgun (WGS) entry which is preliminary data.</text>
</comment>